<proteinExistence type="predicted"/>
<gene>
    <name evidence="1" type="ORF">ACFSX9_02085</name>
</gene>
<evidence type="ECO:0000313" key="2">
    <source>
        <dbReference type="Proteomes" id="UP001597549"/>
    </source>
</evidence>
<organism evidence="1 2">
    <name type="scientific">Flavobacterium ardleyense</name>
    <dbReference type="NCBI Taxonomy" id="2038737"/>
    <lineage>
        <taxon>Bacteria</taxon>
        <taxon>Pseudomonadati</taxon>
        <taxon>Bacteroidota</taxon>
        <taxon>Flavobacteriia</taxon>
        <taxon>Flavobacteriales</taxon>
        <taxon>Flavobacteriaceae</taxon>
        <taxon>Flavobacterium</taxon>
    </lineage>
</organism>
<keyword evidence="2" id="KW-1185">Reference proteome</keyword>
<dbReference type="Proteomes" id="UP001597549">
    <property type="component" value="Unassembled WGS sequence"/>
</dbReference>
<name>A0ABW5Z3V6_9FLAO</name>
<evidence type="ECO:0000313" key="1">
    <source>
        <dbReference type="EMBL" id="MFD2907515.1"/>
    </source>
</evidence>
<accession>A0ABW5Z3V6</accession>
<sequence length="305" mass="35273">MRIYKVIWFDDEHEKFQPIKDQAILQDIQLIGYSNSKEGVPELRDHYKDYDAVILDGLFFKTADHQGTDIDDSAFGEVAKLLSELKAQNKILPWFIYSGQPSFVKDRNSFVELFKDDSFAKGKVFDKNKDEDFKELLAEIKKAADTNPERIIKIKNPEIFSIFEEGILPVEVEEQLLSIFKKPSYDNRAELKAILTNIRSIQESIFIKLEGISVLQVGLSFNHKNIHLSGNKSHASKWIATSPEYQTTEIENLQKWIYTTCGTYIHHLDQAHYTGHVISNYAVQSLFSGLLELLLWFKKTYKENI</sequence>
<comment type="caution">
    <text evidence="1">The sequence shown here is derived from an EMBL/GenBank/DDBJ whole genome shotgun (WGS) entry which is preliminary data.</text>
</comment>
<reference evidence="2" key="1">
    <citation type="journal article" date="2019" name="Int. J. Syst. Evol. Microbiol.">
        <title>The Global Catalogue of Microorganisms (GCM) 10K type strain sequencing project: providing services to taxonomists for standard genome sequencing and annotation.</title>
        <authorList>
            <consortium name="The Broad Institute Genomics Platform"/>
            <consortium name="The Broad Institute Genome Sequencing Center for Infectious Disease"/>
            <person name="Wu L."/>
            <person name="Ma J."/>
        </authorList>
    </citation>
    <scope>NUCLEOTIDE SEQUENCE [LARGE SCALE GENOMIC DNA]</scope>
    <source>
        <strain evidence="2">KCTC 52644</strain>
    </source>
</reference>
<dbReference type="RefSeq" id="WP_379803773.1">
    <property type="nucleotide sequence ID" value="NZ_JBHUOL010000006.1"/>
</dbReference>
<protein>
    <recommendedName>
        <fullName evidence="3">Response regulator receiver domain-containing protein</fullName>
    </recommendedName>
</protein>
<dbReference type="EMBL" id="JBHUOL010000006">
    <property type="protein sequence ID" value="MFD2907515.1"/>
    <property type="molecule type" value="Genomic_DNA"/>
</dbReference>
<evidence type="ECO:0008006" key="3">
    <source>
        <dbReference type="Google" id="ProtNLM"/>
    </source>
</evidence>